<evidence type="ECO:0000256" key="2">
    <source>
        <dbReference type="ARBA" id="ARBA00022475"/>
    </source>
</evidence>
<evidence type="ECO:0000259" key="15">
    <source>
        <dbReference type="PROSITE" id="PS50268"/>
    </source>
</evidence>
<evidence type="ECO:0000256" key="9">
    <source>
        <dbReference type="ARBA" id="ARBA00023136"/>
    </source>
</evidence>
<keyword evidence="8 13" id="KW-1133">Transmembrane helix</keyword>
<feature type="transmembrane region" description="Helical" evidence="13">
    <location>
        <begin position="2073"/>
        <end position="2094"/>
    </location>
</feature>
<keyword evidence="3 13" id="KW-0812">Transmembrane</keyword>
<evidence type="ECO:0000256" key="6">
    <source>
        <dbReference type="ARBA" id="ARBA00022837"/>
    </source>
</evidence>
<dbReference type="EMBL" id="CAJFCV020000003">
    <property type="protein sequence ID" value="CAG9104173.1"/>
    <property type="molecule type" value="Genomic_DNA"/>
</dbReference>
<protein>
    <submittedName>
        <fullName evidence="16">(pine wood nematode) hypothetical protein</fullName>
    </submittedName>
</protein>
<evidence type="ECO:0000256" key="11">
    <source>
        <dbReference type="PROSITE-ProRule" id="PRU00043"/>
    </source>
</evidence>
<name>A0A811KTS4_BURXY</name>
<sequence>MQYDPDFAFRIHPKSDPNNDFFIDKDGNLHVNKQLDWHTTSTYNLSIQVQDGLCWNSSHFDFITLGIRVIPSVISRHFNTEDLNQQFFVSENAKIGEIVGKIELENIVYDRENDDIIFEIEDYGNSAKYLQLNPVTGEIVLSHQLDFEQMKQVYMHVMVKVVGEEVEEVQIAVIVNVLDEDDNDFELKFLDHPINLFEDVRVGTFVAQLNISDADSGHNAKTFCQIVEGDRERRFYLDSVNNIITVQRALDYEAKSEYELAISCQDFGRKWKEKQGILKIKIFDVNDEPPVFERGNVFNIDIMENLDVSSPVFIDYIKAIDSEKGSNGEISYILHSQTDFFTLNSTTGALYLTKNLSAIKTTVIPLTIQAVDRGEFALSSTATVNIHVFPSKNLRKCQFPAKIYRKFEENREINGSLVTISPIRECGDVVYSLKTFYDDFRINSTTGELSFIGKFDAEVRNTFEIDIEAIEITEFINYPNKISLILTVVDVNDNPPEILTKDFDIYIPNTTSSNQILYVINAQDPDFSSFGKLSYQVLGEAAKTFTIDKFGGLRSIERELNEAKYELTILVRDQDGLNSTVAINFYTANAEKFVVEKNIKLHELQVTENSKDDLEFGLQAYFHEDLNDLEISIMAGNRLSFYIDDDKDFVVKELDREQYPYHRIFLRVCNKKTPAFGSVIEMNVEVLDENDNAPIFEKEIYYLKITENTLPSAPLLHLTASDADSGENAQFTFTISNLDENYVTPFAIHPQNGYLILRAALDREEKSSYLLEIECVDDGNPPQKGRTMVFVTVEDQNDNPPRFSSLLKAEVLENQPIADVFYTVKATDLDENMDGIKYEIVAGKYSDYFELNSTSGEMKLKKQLDREEMDEIDLKISCHDDEWQVTTQMTVKILDYNDNPPVFSNSSYFFTANQTAAIGEVVGNVTASDEDLEQNSVISYFLNESNEYLRVDVATGKLVIIKKLDGLKTDQMEMTVKARDHGYPSMESEAKIVVRIQRTEKESKKIYDDIRLELPRIQTKSNLTYISTIEDANQPVSMPANFISDKFKLKLSHRTTNGTLIGQLQTTQVSANKPRILLQKQDYLNLQGEYNDVRVVKNPKRPVDFYAIIEQRSYEVLPSITHVYVEANNERATPVFKQSEYALKVRETAEIGYEIVDFELNLPSNSVMSIVKGNDRHNFCIKGSSILSICHPLKAHVQRQYNLQLVIFTNNIIASRAMINVTVVDVDNHPPRIREGFEFFRILENLQPHSTIGKMLISDADRPESPQKFSFEILTENSDIAIDNDGVILSTKKFDRELKSMLRYDVRVSDMAGNSAISTIYIVIEDQIDNLATNNAVNYHYSDVDLPKNTWLPNLQPASQDSAIHKAICNEISTEKIMVFNNCSAIFNGLGERSERLKMSANVTNDKMVNYTIKLEVYRPIHGYDSNLDAIAVEMVGTENGVAQFFRMLMKLNEEVKLRFISSSLLSPFRHKIILSMEDPNGTLPTTTAAKFVEDFYHKHASKLSVYDLKARINLCISDCLNGGKCKATTTNKRNIYRNFDFVVHVRNVVWKCNCPTPTSDEFCGNSCDSDATTCSNDRVAAAVTSASHPTRLQFNEDPTEDKFYSFTYGSSIHLSNITHINQFEMTFATDVADGVLACFYDDTRVDKAFLTIDVANGNLRIFGKEVEEKKSVDFVNDGKWHKITLKHFDGKLNFTIAQCVESDVCNSTAFESFSWPSLGLANFKSLFIGGLGNSSFLDAHQQVASAPDFHGCMANLKVDQKSVEMSRGGFTATNLLTRCYVVAENKAAFEDHCGNGKEIKFYGEDYCVCEDNAVGNTCNYDDTTISDKLLYLKLIPTEQFKRTIHFQPKNSTAIVNSISLPSKRLQRRAADKTSGEEIENQPEDDYNVVEFYLRTFSTNTRLVSITFPSLTLELYRINTTIKLKIEERLKNVEVIEFEDRYDFSLWTRITLGFNDYGQIMLKVGEDFKTIEKTNLKRSMALTKLSSIEIGSLANTSSPNASLDGCIRRLTFNGQLQITNSKKQILMGNQFFHTNFPKRSPKLGCLKAALCQPHQPCPFNEAVTVFALTVRTWIVILSGFITTSSLAIILLGIFRKRQRTKKVAKNCQRISNMKLISTCGRPGCKDLACRYDFQRPFQQSYEPGFADPYGSQSVSNEDASCSCDLQDFISNPSVTYHSNYMNVQSLSSFQPPPTYDYPTRAVSADYAKPISILYSPRMEVGYVLSDEDDLNTSAETAFYHEVDYATPTRNFQQNYV</sequence>
<keyword evidence="7" id="KW-0130">Cell adhesion</keyword>
<keyword evidence="6 11" id="KW-0106">Calcium</keyword>
<keyword evidence="2" id="KW-1003">Cell membrane</keyword>
<dbReference type="Pfam" id="PF02210">
    <property type="entry name" value="Laminin_G_2"/>
    <property type="match status" value="1"/>
</dbReference>
<evidence type="ECO:0000256" key="1">
    <source>
        <dbReference type="ARBA" id="ARBA00004251"/>
    </source>
</evidence>
<feature type="domain" description="Cadherin" evidence="15">
    <location>
        <begin position="198"/>
        <end position="292"/>
    </location>
</feature>
<dbReference type="InterPro" id="IPR001791">
    <property type="entry name" value="Laminin_G"/>
</dbReference>
<dbReference type="PROSITE" id="PS00232">
    <property type="entry name" value="CADHERIN_1"/>
    <property type="match status" value="4"/>
</dbReference>
<comment type="subcellular location">
    <subcellularLocation>
        <location evidence="1">Cell membrane</location>
        <topology evidence="1">Single-pass type I membrane protein</topology>
    </subcellularLocation>
</comment>
<feature type="domain" description="Laminin G" evidence="14">
    <location>
        <begin position="1602"/>
        <end position="1780"/>
    </location>
</feature>
<dbReference type="GO" id="GO:0005509">
    <property type="term" value="F:calcium ion binding"/>
    <property type="evidence" value="ECO:0007669"/>
    <property type="project" value="UniProtKB-UniRule"/>
</dbReference>
<dbReference type="PANTHER" id="PTHR24026:SF126">
    <property type="entry name" value="PROTOCADHERIN FAT 4"/>
    <property type="match status" value="1"/>
</dbReference>
<dbReference type="InterPro" id="IPR015919">
    <property type="entry name" value="Cadherin-like_sf"/>
</dbReference>
<keyword evidence="4" id="KW-0732">Signal</keyword>
<feature type="domain" description="Cadherin" evidence="15">
    <location>
        <begin position="81"/>
        <end position="195"/>
    </location>
</feature>
<feature type="domain" description="Cadherin" evidence="15">
    <location>
        <begin position="440"/>
        <end position="498"/>
    </location>
</feature>
<comment type="caution">
    <text evidence="16">The sequence shown here is derived from an EMBL/GenBank/DDBJ whole genome shotgun (WGS) entry which is preliminary data.</text>
</comment>
<dbReference type="OrthoDB" id="6252479at2759"/>
<feature type="domain" description="Cadherin" evidence="15">
    <location>
        <begin position="904"/>
        <end position="1017"/>
    </location>
</feature>
<dbReference type="Proteomes" id="UP000582659">
    <property type="component" value="Unassembled WGS sequence"/>
</dbReference>
<evidence type="ECO:0000256" key="7">
    <source>
        <dbReference type="ARBA" id="ARBA00022889"/>
    </source>
</evidence>
<feature type="domain" description="Cadherin" evidence="15">
    <location>
        <begin position="294"/>
        <end position="402"/>
    </location>
</feature>
<feature type="domain" description="Cadherin" evidence="15">
    <location>
        <begin position="697"/>
        <end position="803"/>
    </location>
</feature>
<accession>A0A811KTS4</accession>
<dbReference type="Gene3D" id="2.60.120.200">
    <property type="match status" value="1"/>
</dbReference>
<dbReference type="SMART" id="SM00112">
    <property type="entry name" value="CA"/>
    <property type="match status" value="11"/>
</dbReference>
<organism evidence="16 17">
    <name type="scientific">Bursaphelenchus xylophilus</name>
    <name type="common">Pinewood nematode worm</name>
    <name type="synonym">Aphelenchoides xylophilus</name>
    <dbReference type="NCBI Taxonomy" id="6326"/>
    <lineage>
        <taxon>Eukaryota</taxon>
        <taxon>Metazoa</taxon>
        <taxon>Ecdysozoa</taxon>
        <taxon>Nematoda</taxon>
        <taxon>Chromadorea</taxon>
        <taxon>Rhabditida</taxon>
        <taxon>Tylenchina</taxon>
        <taxon>Tylenchomorpha</taxon>
        <taxon>Aphelenchoidea</taxon>
        <taxon>Aphelenchoididae</taxon>
        <taxon>Bursaphelenchus</taxon>
    </lineage>
</organism>
<dbReference type="SUPFAM" id="SSF49899">
    <property type="entry name" value="Concanavalin A-like lectins/glucanases"/>
    <property type="match status" value="2"/>
</dbReference>
<dbReference type="PRINTS" id="PR00205">
    <property type="entry name" value="CADHERIN"/>
</dbReference>
<evidence type="ECO:0000256" key="5">
    <source>
        <dbReference type="ARBA" id="ARBA00022737"/>
    </source>
</evidence>
<evidence type="ECO:0000256" key="12">
    <source>
        <dbReference type="PROSITE-ProRule" id="PRU00122"/>
    </source>
</evidence>
<evidence type="ECO:0000256" key="8">
    <source>
        <dbReference type="ARBA" id="ARBA00022989"/>
    </source>
</evidence>
<evidence type="ECO:0000256" key="3">
    <source>
        <dbReference type="ARBA" id="ARBA00022692"/>
    </source>
</evidence>
<dbReference type="PROSITE" id="PS50268">
    <property type="entry name" value="CADHERIN_2"/>
    <property type="match status" value="10"/>
</dbReference>
<evidence type="ECO:0000256" key="13">
    <source>
        <dbReference type="SAM" id="Phobius"/>
    </source>
</evidence>
<proteinExistence type="predicted"/>
<keyword evidence="12" id="KW-1015">Disulfide bond</keyword>
<dbReference type="InterPro" id="IPR013320">
    <property type="entry name" value="ConA-like_dom_sf"/>
</dbReference>
<dbReference type="Pfam" id="PF00028">
    <property type="entry name" value="Cadherin"/>
    <property type="match status" value="5"/>
</dbReference>
<reference evidence="16" key="1">
    <citation type="submission" date="2020-09" db="EMBL/GenBank/DDBJ databases">
        <authorList>
            <person name="Kikuchi T."/>
        </authorList>
    </citation>
    <scope>NUCLEOTIDE SEQUENCE</scope>
    <source>
        <strain evidence="16">Ka4C1</strain>
    </source>
</reference>
<keyword evidence="9 13" id="KW-0472">Membrane</keyword>
<evidence type="ECO:0000256" key="4">
    <source>
        <dbReference type="ARBA" id="ARBA00022729"/>
    </source>
</evidence>
<dbReference type="PROSITE" id="PS50025">
    <property type="entry name" value="LAM_G_DOMAIN"/>
    <property type="match status" value="1"/>
</dbReference>
<feature type="domain" description="Cadherin" evidence="15">
    <location>
        <begin position="499"/>
        <end position="696"/>
    </location>
</feature>
<evidence type="ECO:0000313" key="16">
    <source>
        <dbReference type="EMBL" id="CAD5219161.1"/>
    </source>
</evidence>
<evidence type="ECO:0000313" key="17">
    <source>
        <dbReference type="Proteomes" id="UP000659654"/>
    </source>
</evidence>
<dbReference type="FunFam" id="2.60.40.60:FF:000005">
    <property type="entry name" value="Protocadherin 9"/>
    <property type="match status" value="1"/>
</dbReference>
<dbReference type="CDD" id="cd00110">
    <property type="entry name" value="LamG"/>
    <property type="match status" value="1"/>
</dbReference>
<keyword evidence="17" id="KW-1185">Reference proteome</keyword>
<keyword evidence="5" id="KW-0677">Repeat</keyword>
<evidence type="ECO:0000259" key="14">
    <source>
        <dbReference type="PROSITE" id="PS50025"/>
    </source>
</evidence>
<gene>
    <name evidence="16" type="ORF">BXYJ_LOCUS5540</name>
</gene>
<dbReference type="EMBL" id="CAJFDI010000003">
    <property type="protein sequence ID" value="CAD5219161.1"/>
    <property type="molecule type" value="Genomic_DNA"/>
</dbReference>
<dbReference type="InterPro" id="IPR020894">
    <property type="entry name" value="Cadherin_CS"/>
</dbReference>
<dbReference type="SMART" id="SM00282">
    <property type="entry name" value="LamG"/>
    <property type="match status" value="2"/>
</dbReference>
<dbReference type="SUPFAM" id="SSF49313">
    <property type="entry name" value="Cadherin-like"/>
    <property type="match status" value="12"/>
</dbReference>
<dbReference type="GO" id="GO:0005886">
    <property type="term" value="C:plasma membrane"/>
    <property type="evidence" value="ECO:0007669"/>
    <property type="project" value="UniProtKB-SubCell"/>
</dbReference>
<feature type="domain" description="Cadherin" evidence="15">
    <location>
        <begin position="1234"/>
        <end position="1349"/>
    </location>
</feature>
<evidence type="ECO:0000256" key="10">
    <source>
        <dbReference type="ARBA" id="ARBA00023180"/>
    </source>
</evidence>
<dbReference type="PANTHER" id="PTHR24026">
    <property type="entry name" value="FAT ATYPICAL CADHERIN-RELATED"/>
    <property type="match status" value="1"/>
</dbReference>
<keyword evidence="10" id="KW-0325">Glycoprotein</keyword>
<dbReference type="Gene3D" id="2.60.40.60">
    <property type="entry name" value="Cadherins"/>
    <property type="match status" value="11"/>
</dbReference>
<dbReference type="Proteomes" id="UP000659654">
    <property type="component" value="Unassembled WGS sequence"/>
</dbReference>
<feature type="domain" description="Cadherin" evidence="15">
    <location>
        <begin position="1137"/>
        <end position="1233"/>
    </location>
</feature>
<dbReference type="CDD" id="cd11304">
    <property type="entry name" value="Cadherin_repeat"/>
    <property type="match status" value="12"/>
</dbReference>
<dbReference type="GO" id="GO:0007156">
    <property type="term" value="P:homophilic cell adhesion via plasma membrane adhesion molecules"/>
    <property type="evidence" value="ECO:0007669"/>
    <property type="project" value="InterPro"/>
</dbReference>
<feature type="domain" description="Cadherin" evidence="15">
    <location>
        <begin position="803"/>
        <end position="903"/>
    </location>
</feature>
<dbReference type="InterPro" id="IPR002126">
    <property type="entry name" value="Cadherin-like_dom"/>
</dbReference>
<feature type="disulfide bond" evidence="12">
    <location>
        <begin position="1753"/>
        <end position="1780"/>
    </location>
</feature>